<comment type="caution">
    <text evidence="2">The sequence shown here is derived from an EMBL/GenBank/DDBJ whole genome shotgun (WGS) entry which is preliminary data.</text>
</comment>
<dbReference type="GO" id="GO:0003677">
    <property type="term" value="F:DNA binding"/>
    <property type="evidence" value="ECO:0007669"/>
    <property type="project" value="InterPro"/>
</dbReference>
<dbReference type="InterPro" id="IPR001387">
    <property type="entry name" value="Cro/C1-type_HTH"/>
</dbReference>
<feature type="domain" description="HTH cro/C1-type" evidence="1">
    <location>
        <begin position="40"/>
        <end position="86"/>
    </location>
</feature>
<evidence type="ECO:0000313" key="2">
    <source>
        <dbReference type="EMBL" id="NGO66492.1"/>
    </source>
</evidence>
<dbReference type="Proteomes" id="UP000477849">
    <property type="component" value="Unassembled WGS sequence"/>
</dbReference>
<proteinExistence type="predicted"/>
<reference evidence="2 3" key="1">
    <citation type="submission" date="2020-02" db="EMBL/GenBank/DDBJ databases">
        <title>Genome sequence of the type strain CCBAU10050 of Rhizobium daejeonense.</title>
        <authorList>
            <person name="Gao J."/>
            <person name="Sun J."/>
        </authorList>
    </citation>
    <scope>NUCLEOTIDE SEQUENCE [LARGE SCALE GENOMIC DNA]</scope>
    <source>
        <strain evidence="2 3">CCBAU10050</strain>
    </source>
</reference>
<dbReference type="InterPro" id="IPR010982">
    <property type="entry name" value="Lambda_DNA-bd_dom_sf"/>
</dbReference>
<dbReference type="AlphaFoldDB" id="A0A6M1RY05"/>
<keyword evidence="3" id="KW-1185">Reference proteome</keyword>
<dbReference type="EMBL" id="JAAKZH010000012">
    <property type="protein sequence ID" value="NGO66492.1"/>
    <property type="molecule type" value="Genomic_DNA"/>
</dbReference>
<evidence type="ECO:0000313" key="3">
    <source>
        <dbReference type="Proteomes" id="UP000477849"/>
    </source>
</evidence>
<dbReference type="Gene3D" id="1.10.260.40">
    <property type="entry name" value="lambda repressor-like DNA-binding domains"/>
    <property type="match status" value="1"/>
</dbReference>
<sequence>MSKDIERGSLGDSFEDFLKEQGTYEETTEHAIKRVLAFQLEQAMKEQNIGKAEMAKRLHTSRSQLDRLLDPEYQGVTLAVLTRAANAVGRTLRLELV</sequence>
<dbReference type="Pfam" id="PF13443">
    <property type="entry name" value="HTH_26"/>
    <property type="match status" value="1"/>
</dbReference>
<organism evidence="2 3">
    <name type="scientific">Rhizobium daejeonense</name>
    <dbReference type="NCBI Taxonomy" id="240521"/>
    <lineage>
        <taxon>Bacteria</taxon>
        <taxon>Pseudomonadati</taxon>
        <taxon>Pseudomonadota</taxon>
        <taxon>Alphaproteobacteria</taxon>
        <taxon>Hyphomicrobiales</taxon>
        <taxon>Rhizobiaceae</taxon>
        <taxon>Rhizobium/Agrobacterium group</taxon>
        <taxon>Rhizobium</taxon>
    </lineage>
</organism>
<protein>
    <submittedName>
        <fullName evidence="2">XRE family transcriptional regulator</fullName>
    </submittedName>
</protein>
<name>A0A6M1RY05_9HYPH</name>
<gene>
    <name evidence="2" type="ORF">G6N76_22760</name>
</gene>
<accession>A0A6M1RY05</accession>
<dbReference type="RefSeq" id="WP_023517265.1">
    <property type="nucleotide sequence ID" value="NZ_CP048428.1"/>
</dbReference>
<evidence type="ECO:0000259" key="1">
    <source>
        <dbReference type="Pfam" id="PF13443"/>
    </source>
</evidence>
<dbReference type="SUPFAM" id="SSF47413">
    <property type="entry name" value="lambda repressor-like DNA-binding domains"/>
    <property type="match status" value="1"/>
</dbReference>